<feature type="region of interest" description="Disordered" evidence="1">
    <location>
        <begin position="1189"/>
        <end position="1358"/>
    </location>
</feature>
<feature type="region of interest" description="Disordered" evidence="1">
    <location>
        <begin position="849"/>
        <end position="1035"/>
    </location>
</feature>
<proteinExistence type="predicted"/>
<evidence type="ECO:0000313" key="3">
    <source>
        <dbReference type="Proteomes" id="UP000289323"/>
    </source>
</evidence>
<feature type="compositionally biased region" description="Low complexity" evidence="1">
    <location>
        <begin position="1499"/>
        <end position="1522"/>
    </location>
</feature>
<feature type="region of interest" description="Disordered" evidence="1">
    <location>
        <begin position="1386"/>
        <end position="1442"/>
    </location>
</feature>
<feature type="compositionally biased region" description="Low complexity" evidence="1">
    <location>
        <begin position="1154"/>
        <end position="1165"/>
    </location>
</feature>
<reference evidence="2 3" key="1">
    <citation type="submission" date="2018-04" db="EMBL/GenBank/DDBJ databases">
        <authorList>
            <person name="Huttner S."/>
            <person name="Dainat J."/>
        </authorList>
    </citation>
    <scope>NUCLEOTIDE SEQUENCE [LARGE SCALE GENOMIC DNA]</scope>
</reference>
<feature type="compositionally biased region" description="Polar residues" evidence="1">
    <location>
        <begin position="1233"/>
        <end position="1245"/>
    </location>
</feature>
<feature type="compositionally biased region" description="Low complexity" evidence="1">
    <location>
        <begin position="785"/>
        <end position="801"/>
    </location>
</feature>
<feature type="region of interest" description="Disordered" evidence="1">
    <location>
        <begin position="1063"/>
        <end position="1166"/>
    </location>
</feature>
<feature type="region of interest" description="Disordered" evidence="1">
    <location>
        <begin position="1498"/>
        <end position="1522"/>
    </location>
</feature>
<feature type="compositionally biased region" description="Basic and acidic residues" evidence="1">
    <location>
        <begin position="1091"/>
        <end position="1103"/>
    </location>
</feature>
<feature type="compositionally biased region" description="Basic and acidic residues" evidence="1">
    <location>
        <begin position="1195"/>
        <end position="1205"/>
    </location>
</feature>
<feature type="compositionally biased region" description="Polar residues" evidence="1">
    <location>
        <begin position="587"/>
        <end position="606"/>
    </location>
</feature>
<evidence type="ECO:0000313" key="2">
    <source>
        <dbReference type="EMBL" id="SPQ18248.1"/>
    </source>
</evidence>
<evidence type="ECO:0000256" key="1">
    <source>
        <dbReference type="SAM" id="MobiDB-lite"/>
    </source>
</evidence>
<organism evidence="2 3">
    <name type="scientific">Thermothielavioides terrestris</name>
    <dbReference type="NCBI Taxonomy" id="2587410"/>
    <lineage>
        <taxon>Eukaryota</taxon>
        <taxon>Fungi</taxon>
        <taxon>Dikarya</taxon>
        <taxon>Ascomycota</taxon>
        <taxon>Pezizomycotina</taxon>
        <taxon>Sordariomycetes</taxon>
        <taxon>Sordariomycetidae</taxon>
        <taxon>Sordariales</taxon>
        <taxon>Chaetomiaceae</taxon>
        <taxon>Thermothielavioides</taxon>
    </lineage>
</organism>
<name>A0A446B740_9PEZI</name>
<feature type="region of interest" description="Disordered" evidence="1">
    <location>
        <begin position="508"/>
        <end position="606"/>
    </location>
</feature>
<feature type="region of interest" description="Disordered" evidence="1">
    <location>
        <begin position="704"/>
        <end position="742"/>
    </location>
</feature>
<feature type="compositionally biased region" description="Low complexity" evidence="1">
    <location>
        <begin position="911"/>
        <end position="921"/>
    </location>
</feature>
<feature type="compositionally biased region" description="Basic and acidic residues" evidence="1">
    <location>
        <begin position="898"/>
        <end position="910"/>
    </location>
</feature>
<feature type="compositionally biased region" description="Basic and acidic residues" evidence="1">
    <location>
        <begin position="822"/>
        <end position="834"/>
    </location>
</feature>
<feature type="compositionally biased region" description="Low complexity" evidence="1">
    <location>
        <begin position="527"/>
        <end position="544"/>
    </location>
</feature>
<protein>
    <submittedName>
        <fullName evidence="2">61d090ca-5509-40ea-aece-d615eb1b6ba8</fullName>
    </submittedName>
</protein>
<accession>A0A446B740</accession>
<feature type="region of interest" description="Disordered" evidence="1">
    <location>
        <begin position="763"/>
        <end position="834"/>
    </location>
</feature>
<feature type="compositionally biased region" description="Low complexity" evidence="1">
    <location>
        <begin position="1414"/>
        <end position="1427"/>
    </location>
</feature>
<feature type="compositionally biased region" description="Basic and acidic residues" evidence="1">
    <location>
        <begin position="865"/>
        <end position="876"/>
    </location>
</feature>
<feature type="region of interest" description="Disordered" evidence="1">
    <location>
        <begin position="1539"/>
        <end position="1574"/>
    </location>
</feature>
<dbReference type="EMBL" id="OUUZ01000001">
    <property type="protein sequence ID" value="SPQ18248.1"/>
    <property type="molecule type" value="Genomic_DNA"/>
</dbReference>
<dbReference type="Proteomes" id="UP000289323">
    <property type="component" value="Unassembled WGS sequence"/>
</dbReference>
<sequence length="1603" mass="171091">MAWWDPQHRTLGASPRSKPRLVMGDAFPRLEPAHTDRRIDMERERALLSPVFEDQLAPPTTPALVVHVEIRFTDPVIRSRYCRSYGSSPSFDATNRMCRGLVRRMERCSEELLTRKDSSALDAFKGDTYERKPQRFELTFRVLRRGKGEWAERTYRSYQKQPLTVALTREIILSTHRIVGLFLRRHDENFRWLDCPVPDGDLAESEPLVPSRDDLPSLLSVPTSRFVEAAQTFESVPGYSIELRFRSRDPQRGLPAFEKRIKVDSAQTTPLTLFMSEDMLRTALQAVNQLLDSKKRELDDRLGRQLGADGRRSDGDLLKMDLRISNNLGPAYSHLHRTIESKLALFRDPVARDCDHFLGDIERFLVHIRDEADSKLNSMNDLEFQVVELKGVGWSLREPAKFTLGPSQSYGRRTIQAALERVQTGIGDVIRGHNIAIHIKAHKRGHLVLDKAIVAHEKRGRPRESFASSDEAQAVFVSRLKARIQEDMDRVFEDSCSIDDIPEDEEDYVARPTTPAQPEQAMFDGGPSPRCSPSSAKSSPARQSMTAWSSMHGPPRPRAQRVFSLSRRSTESMRSIDYLGAAGDPSTGPNSSLGNTASEQISEGWPNSSTLQGLAPLLAAAEVKPGQRPSSVVQERESSMVRVSSASTLIEEQAAYDGSSDIHGHMTGDELQSAVEGHSRANMTSSKELGPVVAQSGIFPARASPVASSPAAQGAMMPSREDECEDTPSAVSKPEQSKMDTPETFMDAPEYAANPVSKDIGISDLTGALNAQTSPREDDEFSTAPSTPELSTGGSSPSGSLHAGTDSEDLGMGLKSDAALEETSKGDDYQRPARGEFSVYAEQLGAEFTARADGLSHVPDIPTSEVRRSDPSKTSDHVSVSHTSTLELDLSPANGRKSSPEPESHAREAAGSELGAGSGAENTSVADNANPKPVPSESKATDGVNHATELETEDVIQDRVQHEPGNAQVPRRDAGPDTDNAPCQGDSHGVDEGSGATTAQHDKDQSAPESAISVDVGPANEAEGARSGADSDVLLLETDNGHSELVHGPGFCVVKPKSGITDKVPGALDFDGVTSETSGKDETALSGTVAEPERFVAEQEQKADACTPVPTFSGAEESLALQAESGAGSDGSEIPVEHAADGDIGSPSQDILSEPGAAAPELGAGRLLGGEDAKEDIVPVLAEAEITAAGLPGESRTEKTGREFFTEPPVANGTEAENAKRNASEEVLEGPPTDTTVTDPANTEISKQEPAGRPAGASSCISDEASPCVEADAEADVSPGSINRSVSDELRLANEDTGDSSTAEHKPGEGQPAISASLGQGLTGEAAETASESQPVNVSEELPQGPADQTNNIGQEASYEAGRVQDYIVLPTDEIVDNLNKLFSAPTQTNLRGDDGPSSITAEHIHSAPPPPTLKTTTPTSTSTSTSARRPQTAKKPPQTPIASYLGVGLRESRLVEVGLRGALGDVRARARARANANMRRLSLPPQHMLDRETMDALSAAGPASAPASDAGDGDHGLSSSLSSLSLSELGLRLGRWWEGDRDRDGGRGEDVNVDGAGVTGVRDVDGDGDGDGEGGAVPVLPRMMLLLATAMAVGKIMKSAAE</sequence>
<gene>
    <name evidence="2" type="ORF">TT172_LOCUS667</name>
</gene>
<feature type="compositionally biased region" description="Basic and acidic residues" evidence="1">
    <location>
        <begin position="1539"/>
        <end position="1551"/>
    </location>
</feature>